<sequence>MSKIDDITLDDIYLFIEKFSGKTDYPAEKQPVMDYMELLDKIRAMDNREGDFGSERHIIKYLVIKEGLSEYKAKRAYSDAMEFYYCDSYLSKEALRNRIAKKFEEGIVAAKLMAKDAKELTMANKLYEVLYKMLGLDKEDAPKTDANNGKLVALYSYDMKTLGLDSVVDKEAVKKFIEEAPLTEREKQLAMQEALILPLKLFPAENENLRKSE</sequence>
<gene>
    <name evidence="1" type="ORF">EGI89_02070</name>
</gene>
<evidence type="ECO:0000313" key="2">
    <source>
        <dbReference type="Proteomes" id="UP000267844"/>
    </source>
</evidence>
<comment type="caution">
    <text evidence="1">The sequence shown here is derived from an EMBL/GenBank/DDBJ whole genome shotgun (WGS) entry which is preliminary data.</text>
</comment>
<dbReference type="AlphaFoldDB" id="A0A3R8ZAG8"/>
<dbReference type="RefSeq" id="WP_125348970.1">
    <property type="nucleotide sequence ID" value="NZ_RHPN01000002.1"/>
</dbReference>
<proteinExistence type="predicted"/>
<organism evidence="1 2">
    <name type="scientific">Empedobacter falsenii</name>
    <dbReference type="NCBI Taxonomy" id="343874"/>
    <lineage>
        <taxon>Bacteria</taxon>
        <taxon>Pseudomonadati</taxon>
        <taxon>Bacteroidota</taxon>
        <taxon>Flavobacteriia</taxon>
        <taxon>Flavobacteriales</taxon>
        <taxon>Weeksellaceae</taxon>
        <taxon>Empedobacter</taxon>
    </lineage>
</organism>
<dbReference type="Proteomes" id="UP000267844">
    <property type="component" value="Unassembled WGS sequence"/>
</dbReference>
<evidence type="ECO:0000313" key="1">
    <source>
        <dbReference type="EMBL" id="RRT94175.1"/>
    </source>
</evidence>
<protein>
    <submittedName>
        <fullName evidence="1">Uncharacterized protein</fullName>
    </submittedName>
</protein>
<dbReference type="EMBL" id="RHPO01000002">
    <property type="protein sequence ID" value="RRT94175.1"/>
    <property type="molecule type" value="Genomic_DNA"/>
</dbReference>
<reference evidence="1 2" key="1">
    <citation type="submission" date="2018-10" db="EMBL/GenBank/DDBJ databases">
        <title>Transmission dynamics of multidrug resistant bacteria on intensive care unit surfaces.</title>
        <authorList>
            <person name="D'Souza A.W."/>
            <person name="Potter R.F."/>
            <person name="Wallace M."/>
            <person name="Shupe A."/>
            <person name="Patel S."/>
            <person name="Sun S."/>
            <person name="Gul D."/>
            <person name="Kwon J.H."/>
            <person name="Andleeb S."/>
            <person name="Burnham C.-A.D."/>
            <person name="Dantas G."/>
        </authorList>
    </citation>
    <scope>NUCLEOTIDE SEQUENCE [LARGE SCALE GENOMIC DNA]</scope>
    <source>
        <strain evidence="1 2">WF_348</strain>
    </source>
</reference>
<accession>A0A3R8ZAG8</accession>
<name>A0A3R8ZAG8_9FLAO</name>